<reference evidence="1 2" key="1">
    <citation type="submission" date="2008-04" db="EMBL/GenBank/DDBJ databases">
        <title>Complete sequence of chromosome of Methylobacterium populi BJ001.</title>
        <authorList>
            <consortium name="US DOE Joint Genome Institute"/>
            <person name="Copeland A."/>
            <person name="Lucas S."/>
            <person name="Lapidus A."/>
            <person name="Glavina del Rio T."/>
            <person name="Dalin E."/>
            <person name="Tice H."/>
            <person name="Bruce D."/>
            <person name="Goodwin L."/>
            <person name="Pitluck S."/>
            <person name="Chertkov O."/>
            <person name="Brettin T."/>
            <person name="Detter J.C."/>
            <person name="Han C."/>
            <person name="Kuske C.R."/>
            <person name="Schmutz J."/>
            <person name="Larimer F."/>
            <person name="Land M."/>
            <person name="Hauser L."/>
            <person name="Kyrpides N."/>
            <person name="Mikhailova N."/>
            <person name="Marx C."/>
            <person name="Richardson P."/>
        </authorList>
    </citation>
    <scope>NUCLEOTIDE SEQUENCE [LARGE SCALE GENOMIC DNA]</scope>
    <source>
        <strain evidence="2">ATCC BAA-705 / NCIMB 13946 / BJ001</strain>
    </source>
</reference>
<dbReference type="Proteomes" id="UP000007136">
    <property type="component" value="Chromosome"/>
</dbReference>
<dbReference type="STRING" id="441620.Mpop_2660"/>
<evidence type="ECO:0000313" key="2">
    <source>
        <dbReference type="Proteomes" id="UP000007136"/>
    </source>
</evidence>
<protein>
    <submittedName>
        <fullName evidence="1">Uncharacterized protein</fullName>
    </submittedName>
</protein>
<sequence length="106" mass="11718">MMRKLGHMLSQILPTFQVEVIPSAALSRAMLDVVDEFREKRTADFMEMAAKAGRNAARTAKAEQSLKDWKAYAHQLENVCMEAGLPMPPAPDEIVIETDDATSEPG</sequence>
<gene>
    <name evidence="1" type="ordered locus">Mpop_2660</name>
</gene>
<dbReference type="EMBL" id="CP001029">
    <property type="protein sequence ID" value="ACB80817.1"/>
    <property type="molecule type" value="Genomic_DNA"/>
</dbReference>
<dbReference type="HOGENOM" id="CLU_2220068_0_0_5"/>
<proteinExistence type="predicted"/>
<name>B1ZCC4_METPB</name>
<evidence type="ECO:0000313" key="1">
    <source>
        <dbReference type="EMBL" id="ACB80817.1"/>
    </source>
</evidence>
<dbReference type="AlphaFoldDB" id="B1ZCC4"/>
<dbReference type="KEGG" id="mpo:Mpop_2660"/>
<organism evidence="1 2">
    <name type="scientific">Methylorubrum populi (strain ATCC BAA-705 / NCIMB 13946 / BJ001)</name>
    <name type="common">Methylobacterium populi</name>
    <dbReference type="NCBI Taxonomy" id="441620"/>
    <lineage>
        <taxon>Bacteria</taxon>
        <taxon>Pseudomonadati</taxon>
        <taxon>Pseudomonadota</taxon>
        <taxon>Alphaproteobacteria</taxon>
        <taxon>Hyphomicrobiales</taxon>
        <taxon>Methylobacteriaceae</taxon>
        <taxon>Methylorubrum</taxon>
    </lineage>
</organism>
<accession>B1ZCC4</accession>